<dbReference type="AlphaFoldDB" id="A0A820NE80"/>
<accession>A0A820NE80</accession>
<reference evidence="2" key="1">
    <citation type="submission" date="2021-02" db="EMBL/GenBank/DDBJ databases">
        <authorList>
            <person name="Nowell W R."/>
        </authorList>
    </citation>
    <scope>NUCLEOTIDE SEQUENCE</scope>
</reference>
<comment type="caution">
    <text evidence="2">The sequence shown here is derived from an EMBL/GenBank/DDBJ whole genome shotgun (WGS) entry which is preliminary data.</text>
</comment>
<dbReference type="EMBL" id="CAJOBD010062257">
    <property type="protein sequence ID" value="CAF4386814.1"/>
    <property type="molecule type" value="Genomic_DNA"/>
</dbReference>
<sequence>SLNNDISYQQQPQQSSTLSQSTKDTSTTSKLSPNAATFCQGAPLAASSSTPTTLYLNPVGFSMPNYFPSVAGSIHQDRILSYSTLDNRLS</sequence>
<organism evidence="2 3">
    <name type="scientific">Rotaria sordida</name>
    <dbReference type="NCBI Taxonomy" id="392033"/>
    <lineage>
        <taxon>Eukaryota</taxon>
        <taxon>Metazoa</taxon>
        <taxon>Spiralia</taxon>
        <taxon>Gnathifera</taxon>
        <taxon>Rotifera</taxon>
        <taxon>Eurotatoria</taxon>
        <taxon>Bdelloidea</taxon>
        <taxon>Philodinida</taxon>
        <taxon>Philodinidae</taxon>
        <taxon>Rotaria</taxon>
    </lineage>
</organism>
<evidence type="ECO:0000313" key="3">
    <source>
        <dbReference type="Proteomes" id="UP000663836"/>
    </source>
</evidence>
<feature type="region of interest" description="Disordered" evidence="1">
    <location>
        <begin position="1"/>
        <end position="35"/>
    </location>
</feature>
<proteinExistence type="predicted"/>
<evidence type="ECO:0000313" key="2">
    <source>
        <dbReference type="EMBL" id="CAF4386814.1"/>
    </source>
</evidence>
<feature type="compositionally biased region" description="Low complexity" evidence="1">
    <location>
        <begin position="9"/>
        <end position="33"/>
    </location>
</feature>
<name>A0A820NE80_9BILA</name>
<gene>
    <name evidence="2" type="ORF">JBS370_LOCUS43027</name>
</gene>
<dbReference type="Proteomes" id="UP000663836">
    <property type="component" value="Unassembled WGS sequence"/>
</dbReference>
<evidence type="ECO:0000256" key="1">
    <source>
        <dbReference type="SAM" id="MobiDB-lite"/>
    </source>
</evidence>
<protein>
    <submittedName>
        <fullName evidence="2">Uncharacterized protein</fullName>
    </submittedName>
</protein>
<feature type="non-terminal residue" evidence="2">
    <location>
        <position position="1"/>
    </location>
</feature>